<dbReference type="InterPro" id="IPR019931">
    <property type="entry name" value="LPXTG_anchor"/>
</dbReference>
<accession>A0A387BL13</accession>
<keyword evidence="8" id="KW-1185">Reference proteome</keyword>
<protein>
    <submittedName>
        <fullName evidence="7">BspA family leucine-rich repeat surface protein</fullName>
    </submittedName>
</protein>
<sequence>MSKHKKKLRKLGISTATAALLLSTLAPSASTFAEVLSGTPSVSTEQILEKDEKTEISDAVASPEIIDEGETNETVALEKQDELSLPEDEGAPLAPETAMTLESPTDITPLTSGTFYGVEYTYEDGVLTFEGGTFETGAQIHLLTIGSIKKIVFTDHVTAAVNSQGLFSSLYDLEEIERLDFLNTSYVTNMESMFAHTTHLSALDLSGFQTSNVTTMARMFYYSGISSLNLGEHFNTAKVTDMSSMFSNITSLATLNLGGHFNTANVEDMQYMFHNSGITSLDLGNHFNPIEVKNMEGMFSNLPITSLDLGNSFHTESVTDMRWMFSNTPSLTSLNLGSHFNTAEVTDMAYMFNGTGLISLNLGNHFNTAKVTDMSTMFHNTTSLTSLDLGEYFNTALVTNMDYMFYSTALTSLDLGKEFNTANVTTMMRMFANTTDLTSLNLGGHFNTAKVINMEGMFNNSAVTSLDLSSFDILSAADRTEMLADTASLQTLTLGQHTNLSGAGLDEITGTMWQHTDGTTQLSASLMANSAATDTVTGTWTRVSRFEASPENFALDLASTLPEVGQATLEHLRLLDLHTGTTVTTLDTSAIQTQLMDLLDTGETGQKLIKGKITDTDTGLTHEVSFTVFLTNGDTAIAVGDLFVSFNHFETNFTGRLGIGIENLLAAGNFMVTRISTLDDVVPKSDVINFNTEHVSALTDGDTIGEHLIGFTVTDPVAPSLLANRDDILENHDGILGVTVMDDRVSNENGNNDNGNIITGGVDVSVPKNLPSTGDSKTGLTALGLTLSSLTGLLLLKRKR</sequence>
<evidence type="ECO:0000256" key="1">
    <source>
        <dbReference type="ARBA" id="ARBA00022512"/>
    </source>
</evidence>
<evidence type="ECO:0000313" key="7">
    <source>
        <dbReference type="EMBL" id="AYG01879.1"/>
    </source>
</evidence>
<dbReference type="Pfam" id="PF00746">
    <property type="entry name" value="Gram_pos_anchor"/>
    <property type="match status" value="1"/>
</dbReference>
<dbReference type="PROSITE" id="PS50847">
    <property type="entry name" value="GRAM_POS_ANCHORING"/>
    <property type="match status" value="1"/>
</dbReference>
<dbReference type="InterPro" id="IPR011889">
    <property type="entry name" value="Liste_lipo_26"/>
</dbReference>
<dbReference type="NCBIfam" id="TIGR01167">
    <property type="entry name" value="LPXTG_anchor"/>
    <property type="match status" value="1"/>
</dbReference>
<dbReference type="InterPro" id="IPR005046">
    <property type="entry name" value="DUF285"/>
</dbReference>
<dbReference type="KEGG" id="lact:D7I46_00805"/>
<evidence type="ECO:0000259" key="6">
    <source>
        <dbReference type="PROSITE" id="PS50847"/>
    </source>
</evidence>
<dbReference type="AlphaFoldDB" id="A0A387BL13"/>
<dbReference type="Gene3D" id="3.80.10.10">
    <property type="entry name" value="Ribonuclease Inhibitor"/>
    <property type="match status" value="2"/>
</dbReference>
<dbReference type="EMBL" id="CP032627">
    <property type="protein sequence ID" value="AYG01879.1"/>
    <property type="molecule type" value="Genomic_DNA"/>
</dbReference>
<dbReference type="InterPro" id="IPR032675">
    <property type="entry name" value="LRR_dom_sf"/>
</dbReference>
<dbReference type="Proteomes" id="UP000269374">
    <property type="component" value="Chromosome"/>
</dbReference>
<keyword evidence="4" id="KW-0572">Peptidoglycan-anchor</keyword>
<evidence type="ECO:0000256" key="5">
    <source>
        <dbReference type="SAM" id="SignalP"/>
    </source>
</evidence>
<keyword evidence="1" id="KW-0134">Cell wall</keyword>
<evidence type="ECO:0000256" key="3">
    <source>
        <dbReference type="ARBA" id="ARBA00022729"/>
    </source>
</evidence>
<keyword evidence="2" id="KW-0964">Secreted</keyword>
<dbReference type="NCBIfam" id="TIGR02167">
    <property type="entry name" value="Liste_lipo_26"/>
    <property type="match status" value="5"/>
</dbReference>
<proteinExistence type="predicted"/>
<keyword evidence="3 5" id="KW-0732">Signal</keyword>
<feature type="domain" description="Gram-positive cocci surface proteins LPxTG" evidence="6">
    <location>
        <begin position="770"/>
        <end position="800"/>
    </location>
</feature>
<gene>
    <name evidence="7" type="ORF">D7I46_00805</name>
</gene>
<evidence type="ECO:0000256" key="2">
    <source>
        <dbReference type="ARBA" id="ARBA00022525"/>
    </source>
</evidence>
<evidence type="ECO:0000256" key="4">
    <source>
        <dbReference type="ARBA" id="ARBA00023088"/>
    </source>
</evidence>
<organism evidence="7 8">
    <name type="scientific">Lactococcus allomyrinae</name>
    <dbReference type="NCBI Taxonomy" id="2419773"/>
    <lineage>
        <taxon>Bacteria</taxon>
        <taxon>Bacillati</taxon>
        <taxon>Bacillota</taxon>
        <taxon>Bacilli</taxon>
        <taxon>Lactobacillales</taxon>
        <taxon>Streptococcaceae</taxon>
        <taxon>Lactococcus</taxon>
    </lineage>
</organism>
<feature type="chain" id="PRO_5039516353" evidence="5">
    <location>
        <begin position="34"/>
        <end position="800"/>
    </location>
</feature>
<reference evidence="7 8" key="1">
    <citation type="submission" date="2018-09" db="EMBL/GenBank/DDBJ databases">
        <title>Genome sequencing of strain 1JSPR-7.</title>
        <authorList>
            <person name="Heo J."/>
            <person name="Kim S.-J."/>
            <person name="Kwon S.-W."/>
        </authorList>
    </citation>
    <scope>NUCLEOTIDE SEQUENCE [LARGE SCALE GENOMIC DNA]</scope>
    <source>
        <strain evidence="7 8">1JSPR-7</strain>
    </source>
</reference>
<dbReference type="Pfam" id="PF03382">
    <property type="entry name" value="DUF285"/>
    <property type="match status" value="2"/>
</dbReference>
<evidence type="ECO:0000313" key="8">
    <source>
        <dbReference type="Proteomes" id="UP000269374"/>
    </source>
</evidence>
<dbReference type="SUPFAM" id="SSF52058">
    <property type="entry name" value="L domain-like"/>
    <property type="match status" value="1"/>
</dbReference>
<dbReference type="RefSeq" id="WP_120773248.1">
    <property type="nucleotide sequence ID" value="NZ_CP032627.1"/>
</dbReference>
<dbReference type="OrthoDB" id="2265247at2"/>
<feature type="signal peptide" evidence="5">
    <location>
        <begin position="1"/>
        <end position="33"/>
    </location>
</feature>
<name>A0A387BL13_9LACT</name>